<organism evidence="1 2">
    <name type="scientific">Paratrimastix pyriformis</name>
    <dbReference type="NCBI Taxonomy" id="342808"/>
    <lineage>
        <taxon>Eukaryota</taxon>
        <taxon>Metamonada</taxon>
        <taxon>Preaxostyla</taxon>
        <taxon>Paratrimastigidae</taxon>
        <taxon>Paratrimastix</taxon>
    </lineage>
</organism>
<evidence type="ECO:0000313" key="2">
    <source>
        <dbReference type="Proteomes" id="UP001141327"/>
    </source>
</evidence>
<comment type="caution">
    <text evidence="1">The sequence shown here is derived from an EMBL/GenBank/DDBJ whole genome shotgun (WGS) entry which is preliminary data.</text>
</comment>
<dbReference type="EMBL" id="JAPMOS010000055">
    <property type="protein sequence ID" value="KAJ4457065.1"/>
    <property type="molecule type" value="Genomic_DNA"/>
</dbReference>
<sequence length="183" mass="20714">MFIGFQPNVVTDQLAAAVAHPDSSLFAPSKITKIYIEVNGSKNIPYLNQRELSFSGDNGFENFGQAYSDLMRCTKFYDNKSVSSIVSRSMFRNGYTIFAFDLHENIKDLPELNSTPTSIKLKIKRDGVTDDASLNMIRSHHIRVTIFTMNTFFEICKVFLFEGCIFMVSSFEIGNLITNIIGY</sequence>
<keyword evidence="2" id="KW-1185">Reference proteome</keyword>
<proteinExistence type="predicted"/>
<reference evidence="1" key="1">
    <citation type="journal article" date="2022" name="bioRxiv">
        <title>Genomics of Preaxostyla Flagellates Illuminates Evolutionary Transitions and the Path Towards Mitochondrial Loss.</title>
        <authorList>
            <person name="Novak L.V.F."/>
            <person name="Treitli S.C."/>
            <person name="Pyrih J."/>
            <person name="Halakuc P."/>
            <person name="Pipaliya S.V."/>
            <person name="Vacek V."/>
            <person name="Brzon O."/>
            <person name="Soukal P."/>
            <person name="Eme L."/>
            <person name="Dacks J.B."/>
            <person name="Karnkowska A."/>
            <person name="Elias M."/>
            <person name="Hampl V."/>
        </authorList>
    </citation>
    <scope>NUCLEOTIDE SEQUENCE</scope>
    <source>
        <strain evidence="1">RCP-MX</strain>
    </source>
</reference>
<accession>A0ABQ8UJV1</accession>
<gene>
    <name evidence="1" type="ORF">PAPYR_7574</name>
</gene>
<dbReference type="Proteomes" id="UP001141327">
    <property type="component" value="Unassembled WGS sequence"/>
</dbReference>
<name>A0ABQ8UJV1_9EUKA</name>
<evidence type="ECO:0000313" key="1">
    <source>
        <dbReference type="EMBL" id="KAJ4457065.1"/>
    </source>
</evidence>
<protein>
    <submittedName>
        <fullName evidence="1">Uncharacterized protein</fullName>
    </submittedName>
</protein>